<comment type="caution">
    <text evidence="2">The sequence shown here is derived from an EMBL/GenBank/DDBJ whole genome shotgun (WGS) entry which is preliminary data.</text>
</comment>
<feature type="transmembrane region" description="Helical" evidence="1">
    <location>
        <begin position="12"/>
        <end position="31"/>
    </location>
</feature>
<dbReference type="Proteomes" id="UP001177160">
    <property type="component" value="Unassembled WGS sequence"/>
</dbReference>
<evidence type="ECO:0008006" key="4">
    <source>
        <dbReference type="Google" id="ProtNLM"/>
    </source>
</evidence>
<keyword evidence="3" id="KW-1185">Reference proteome</keyword>
<organism evidence="2 3">
    <name type="scientific">Paracholeplasma manati</name>
    <dbReference type="NCBI Taxonomy" id="591373"/>
    <lineage>
        <taxon>Bacteria</taxon>
        <taxon>Bacillati</taxon>
        <taxon>Mycoplasmatota</taxon>
        <taxon>Mollicutes</taxon>
        <taxon>Acholeplasmatales</taxon>
        <taxon>Acholeplasmataceae</taxon>
        <taxon>Paracholeplasma</taxon>
    </lineage>
</organism>
<dbReference type="RefSeq" id="WP_263608465.1">
    <property type="nucleotide sequence ID" value="NZ_JAOVQM010000003.1"/>
</dbReference>
<gene>
    <name evidence="2" type="ORF">N7548_05500</name>
</gene>
<dbReference type="SUPFAM" id="SSF55604">
    <property type="entry name" value="Glucose permease domain IIB"/>
    <property type="match status" value="1"/>
</dbReference>
<keyword evidence="1" id="KW-0812">Transmembrane</keyword>
<protein>
    <recommendedName>
        <fullName evidence="4">PTS EIIB type-1 domain-containing protein</fullName>
    </recommendedName>
</protein>
<evidence type="ECO:0000313" key="3">
    <source>
        <dbReference type="Proteomes" id="UP001177160"/>
    </source>
</evidence>
<evidence type="ECO:0000256" key="1">
    <source>
        <dbReference type="SAM" id="Phobius"/>
    </source>
</evidence>
<dbReference type="EMBL" id="JAOVQM010000003">
    <property type="protein sequence ID" value="MCV2232280.1"/>
    <property type="molecule type" value="Genomic_DNA"/>
</dbReference>
<accession>A0ABT2Y6C2</accession>
<sequence>MLSNFQFDTMTIIGVVTIATLVVLISLNGHLRGRKPKEKDRRAIEPEFILSLKNAFGLNNIKQISLEHERVKFTVEQVKLVDFESLKALSSKGVFVKGKDITMTFVYDPKSIQKALEKGV</sequence>
<proteinExistence type="predicted"/>
<keyword evidence="1" id="KW-0472">Membrane</keyword>
<evidence type="ECO:0000313" key="2">
    <source>
        <dbReference type="EMBL" id="MCV2232280.1"/>
    </source>
</evidence>
<dbReference type="Gene3D" id="3.30.1360.60">
    <property type="entry name" value="Glucose permease domain IIB"/>
    <property type="match status" value="1"/>
</dbReference>
<dbReference type="InterPro" id="IPR036878">
    <property type="entry name" value="Glu_permease_IIB"/>
</dbReference>
<reference evidence="2" key="1">
    <citation type="submission" date="2022-09" db="EMBL/GenBank/DDBJ databases">
        <title>Novel Mycoplasma species identified in domestic and wild animals.</title>
        <authorList>
            <person name="Volokhov D.V."/>
            <person name="Furtak V.A."/>
            <person name="Zagorodnyaya T.A."/>
        </authorList>
    </citation>
    <scope>NUCLEOTIDE SEQUENCE</scope>
    <source>
        <strain evidence="2">Oakley</strain>
    </source>
</reference>
<name>A0ABT2Y6C2_9MOLU</name>
<keyword evidence="1" id="KW-1133">Transmembrane helix</keyword>